<dbReference type="PANTHER" id="PTHR10859">
    <property type="entry name" value="GLYCOSYL TRANSFERASE"/>
    <property type="match status" value="1"/>
</dbReference>
<dbReference type="PANTHER" id="PTHR10859:SF91">
    <property type="entry name" value="DOLICHYL-PHOSPHATE BETA-GLUCOSYLTRANSFERASE"/>
    <property type="match status" value="1"/>
</dbReference>
<dbReference type="Gene3D" id="3.90.550.10">
    <property type="entry name" value="Spore Coat Polysaccharide Biosynthesis Protein SpsA, Chain A"/>
    <property type="match status" value="1"/>
</dbReference>
<organism evidence="2 3">
    <name type="scientific">Candidatus Buchananbacteria bacterium RIFCSPHIGHO2_02_FULL_56_16</name>
    <dbReference type="NCBI Taxonomy" id="1797542"/>
    <lineage>
        <taxon>Bacteria</taxon>
        <taxon>Candidatus Buchananiibacteriota</taxon>
    </lineage>
</organism>
<evidence type="ECO:0000259" key="1">
    <source>
        <dbReference type="Pfam" id="PF00535"/>
    </source>
</evidence>
<accession>A0A1G1YH82</accession>
<dbReference type="SUPFAM" id="SSF53448">
    <property type="entry name" value="Nucleotide-diphospho-sugar transferases"/>
    <property type="match status" value="1"/>
</dbReference>
<dbReference type="Pfam" id="PF00535">
    <property type="entry name" value="Glycos_transf_2"/>
    <property type="match status" value="1"/>
</dbReference>
<proteinExistence type="predicted"/>
<reference evidence="2 3" key="1">
    <citation type="journal article" date="2016" name="Nat. Commun.">
        <title>Thousands of microbial genomes shed light on interconnected biogeochemical processes in an aquifer system.</title>
        <authorList>
            <person name="Anantharaman K."/>
            <person name="Brown C.T."/>
            <person name="Hug L.A."/>
            <person name="Sharon I."/>
            <person name="Castelle C.J."/>
            <person name="Probst A.J."/>
            <person name="Thomas B.C."/>
            <person name="Singh A."/>
            <person name="Wilkins M.J."/>
            <person name="Karaoz U."/>
            <person name="Brodie E.L."/>
            <person name="Williams K.H."/>
            <person name="Hubbard S.S."/>
            <person name="Banfield J.F."/>
        </authorList>
    </citation>
    <scope>NUCLEOTIDE SEQUENCE [LARGE SCALE GENOMIC DNA]</scope>
</reference>
<feature type="domain" description="Glycosyltransferase 2-like" evidence="1">
    <location>
        <begin position="5"/>
        <end position="165"/>
    </location>
</feature>
<dbReference type="AlphaFoldDB" id="A0A1G1YH82"/>
<dbReference type="Proteomes" id="UP000177310">
    <property type="component" value="Unassembled WGS sequence"/>
</dbReference>
<evidence type="ECO:0000313" key="2">
    <source>
        <dbReference type="EMBL" id="OGY51728.1"/>
    </source>
</evidence>
<comment type="caution">
    <text evidence="2">The sequence shown here is derived from an EMBL/GenBank/DDBJ whole genome shotgun (WGS) entry which is preliminary data.</text>
</comment>
<dbReference type="STRING" id="1797542.A3J59_03610"/>
<evidence type="ECO:0000313" key="3">
    <source>
        <dbReference type="Proteomes" id="UP000177310"/>
    </source>
</evidence>
<protein>
    <recommendedName>
        <fullName evidence="1">Glycosyltransferase 2-like domain-containing protein</fullName>
    </recommendedName>
</protein>
<sequence length="241" mass="27263">MEVRIAIPAYNEAEILQSNIAAVLNWCRSHLPAGVSWQVVIVDNQSTDETPRIAQALAMQHPEIVYVQTKKKGKGAAIRTAWQSGPADVYCFMDADLATDLSALEPLVKGVRDGYDLVVGSRFHPQSKVKRSASRLLMSWGYRLLLKLVFRLNTTDAPCGFKAISGRAKERLLPLVRDDAWFFDSELIILAEHHHHRIKEIPISWHDPRSGRNKSRVNVIGVAGAYLRQVLELHRRLRRND</sequence>
<name>A0A1G1YH82_9BACT</name>
<dbReference type="EMBL" id="MHIL01000015">
    <property type="protein sequence ID" value="OGY51728.1"/>
    <property type="molecule type" value="Genomic_DNA"/>
</dbReference>
<gene>
    <name evidence="2" type="ORF">A3J59_03610</name>
</gene>
<dbReference type="InterPro" id="IPR001173">
    <property type="entry name" value="Glyco_trans_2-like"/>
</dbReference>
<dbReference type="GO" id="GO:0006487">
    <property type="term" value="P:protein N-linked glycosylation"/>
    <property type="evidence" value="ECO:0007669"/>
    <property type="project" value="TreeGrafter"/>
</dbReference>
<dbReference type="InterPro" id="IPR029044">
    <property type="entry name" value="Nucleotide-diphossugar_trans"/>
</dbReference>